<protein>
    <submittedName>
        <fullName evidence="1">Uncharacterized protein</fullName>
    </submittedName>
</protein>
<reference evidence="1 2" key="1">
    <citation type="journal article" date="2020" name="Nature">
        <title>Six reference-quality genomes reveal evolution of bat adaptations.</title>
        <authorList>
            <person name="Jebb D."/>
            <person name="Huang Z."/>
            <person name="Pippel M."/>
            <person name="Hughes G.M."/>
            <person name="Lavrichenko K."/>
            <person name="Devanna P."/>
            <person name="Winkler S."/>
            <person name="Jermiin L.S."/>
            <person name="Skirmuntt E.C."/>
            <person name="Katzourakis A."/>
            <person name="Burkitt-Gray L."/>
            <person name="Ray D.A."/>
            <person name="Sullivan K.A.M."/>
            <person name="Roscito J.G."/>
            <person name="Kirilenko B.M."/>
            <person name="Davalos L.M."/>
            <person name="Corthals A.P."/>
            <person name="Power M.L."/>
            <person name="Jones G."/>
            <person name="Ransome R.D."/>
            <person name="Dechmann D.K.N."/>
            <person name="Locatelli A.G."/>
            <person name="Puechmaille S.J."/>
            <person name="Fedrigo O."/>
            <person name="Jarvis E.D."/>
            <person name="Hiller M."/>
            <person name="Vernes S.C."/>
            <person name="Myers E.W."/>
            <person name="Teeling E.C."/>
        </authorList>
    </citation>
    <scope>NUCLEOTIDE SEQUENCE [LARGE SCALE GENOMIC DNA]</scope>
    <source>
        <strain evidence="1">Bat1K_MPI-CBG_1</strain>
    </source>
</reference>
<name>A0A834B332_9CHIR</name>
<gene>
    <name evidence="1" type="ORF">HJG60_009689</name>
</gene>
<organism evidence="1 2">
    <name type="scientific">Phyllostomus discolor</name>
    <name type="common">pale spear-nosed bat</name>
    <dbReference type="NCBI Taxonomy" id="89673"/>
    <lineage>
        <taxon>Eukaryota</taxon>
        <taxon>Metazoa</taxon>
        <taxon>Chordata</taxon>
        <taxon>Craniata</taxon>
        <taxon>Vertebrata</taxon>
        <taxon>Euteleostomi</taxon>
        <taxon>Mammalia</taxon>
        <taxon>Eutheria</taxon>
        <taxon>Laurasiatheria</taxon>
        <taxon>Chiroptera</taxon>
        <taxon>Yangochiroptera</taxon>
        <taxon>Phyllostomidae</taxon>
        <taxon>Phyllostominae</taxon>
        <taxon>Phyllostomus</taxon>
    </lineage>
</organism>
<comment type="caution">
    <text evidence="1">The sequence shown here is derived from an EMBL/GenBank/DDBJ whole genome shotgun (WGS) entry which is preliminary data.</text>
</comment>
<accession>A0A834B332</accession>
<proteinExistence type="predicted"/>
<sequence>MLLHTFKGGRGNGGDHIESFKSMDPKFFSANSSSFSFPKPSCSSGLILRASSSKRPSGVFSDSISCDCSCVDRVLSLPNCLQFSEFITVHCPTSILLSRLYPLPRACVSVFLSWLTPTHVQNSI</sequence>
<evidence type="ECO:0000313" key="1">
    <source>
        <dbReference type="EMBL" id="KAF6125148.1"/>
    </source>
</evidence>
<evidence type="ECO:0000313" key="2">
    <source>
        <dbReference type="Proteomes" id="UP000664940"/>
    </source>
</evidence>
<dbReference type="Proteomes" id="UP000664940">
    <property type="component" value="Unassembled WGS sequence"/>
</dbReference>
<dbReference type="AlphaFoldDB" id="A0A834B332"/>
<dbReference type="EMBL" id="JABVXQ010000002">
    <property type="protein sequence ID" value="KAF6125148.1"/>
    <property type="molecule type" value="Genomic_DNA"/>
</dbReference>